<dbReference type="AlphaFoldDB" id="A0A1A7BZJ7"/>
<dbReference type="PATRIC" id="fig|1747903.4.peg.2665"/>
<dbReference type="PRINTS" id="PR00039">
    <property type="entry name" value="HTHLYSR"/>
</dbReference>
<evidence type="ECO:0000259" key="5">
    <source>
        <dbReference type="PROSITE" id="PS50931"/>
    </source>
</evidence>
<proteinExistence type="inferred from homology"/>
<dbReference type="InterPro" id="IPR058163">
    <property type="entry name" value="LysR-type_TF_proteobact-type"/>
</dbReference>
<feature type="domain" description="HTH lysR-type" evidence="5">
    <location>
        <begin position="6"/>
        <end position="63"/>
    </location>
</feature>
<dbReference type="PANTHER" id="PTHR30537">
    <property type="entry name" value="HTH-TYPE TRANSCRIPTIONAL REGULATOR"/>
    <property type="match status" value="1"/>
</dbReference>
<dbReference type="InterPro" id="IPR005119">
    <property type="entry name" value="LysR_subst-bd"/>
</dbReference>
<dbReference type="RefSeq" id="WP_065308314.1">
    <property type="nucleotide sequence ID" value="NZ_LOCQ01000055.1"/>
</dbReference>
<dbReference type="CDD" id="cd08432">
    <property type="entry name" value="PBP2_GcdR_TrpI_HvrB_AmpR_like"/>
    <property type="match status" value="1"/>
</dbReference>
<dbReference type="Pfam" id="PF00126">
    <property type="entry name" value="HTH_1"/>
    <property type="match status" value="1"/>
</dbReference>
<gene>
    <name evidence="6" type="ORF">ASR47_1008157</name>
</gene>
<dbReference type="InterPro" id="IPR036390">
    <property type="entry name" value="WH_DNA-bd_sf"/>
</dbReference>
<dbReference type="InterPro" id="IPR036388">
    <property type="entry name" value="WH-like_DNA-bd_sf"/>
</dbReference>
<comment type="caution">
    <text evidence="6">The sequence shown here is derived from an EMBL/GenBank/DDBJ whole genome shotgun (WGS) entry which is preliminary data.</text>
</comment>
<sequence>MHRMLPGTRALRTFEAAGRLLNFTQAAKELGLTPAAVSYQIKEIEEQLGLILFVRSSRSMALTPAGRLLFDAATDALHTLRQALARARRLQQPHAPLRLSAGPRFATQWLLPRLAQWRAAHPEIELSFDISDQVRNFDHDEVDVAIRFGAGSYAGTQTVRLLDTVVVAVCSPALLASGQWTTPRQLLGQTLCQVDCEVGGRPWPNWAMWMAAAGVADADTSASVSFADSGHVLHAVLGGSAVGLLELAMIKKELAQGTLLRLFDIALPVAPALAYHLVYPEHSGDRRIAALQTWLLRELSD</sequence>
<evidence type="ECO:0000256" key="2">
    <source>
        <dbReference type="ARBA" id="ARBA00023015"/>
    </source>
</evidence>
<evidence type="ECO:0000313" key="7">
    <source>
        <dbReference type="Proteomes" id="UP000092713"/>
    </source>
</evidence>
<dbReference type="EMBL" id="LOCQ01000055">
    <property type="protein sequence ID" value="OBV39096.1"/>
    <property type="molecule type" value="Genomic_DNA"/>
</dbReference>
<dbReference type="Gene3D" id="1.10.10.10">
    <property type="entry name" value="Winged helix-like DNA-binding domain superfamily/Winged helix DNA-binding domain"/>
    <property type="match status" value="1"/>
</dbReference>
<keyword evidence="4" id="KW-0804">Transcription</keyword>
<dbReference type="Pfam" id="PF03466">
    <property type="entry name" value="LysR_substrate"/>
    <property type="match status" value="1"/>
</dbReference>
<dbReference type="PROSITE" id="PS50931">
    <property type="entry name" value="HTH_LYSR"/>
    <property type="match status" value="1"/>
</dbReference>
<reference evidence="6 7" key="1">
    <citation type="submission" date="2016-04" db="EMBL/GenBank/DDBJ databases">
        <title>Draft genome sequence of Janthinobacterium psychrotolerans sp. nov., isolated from freshwater sediments in Denmark.</title>
        <authorList>
            <person name="Gong X."/>
            <person name="Skrivergaard S."/>
            <person name="Korsgaard B.S."/>
            <person name="Schreiber L."/>
            <person name="Marshall I.P."/>
            <person name="Finster K."/>
            <person name="Schramm A."/>
        </authorList>
    </citation>
    <scope>NUCLEOTIDE SEQUENCE [LARGE SCALE GENOMIC DNA]</scope>
    <source>
        <strain evidence="6 7">S3-2</strain>
    </source>
</reference>
<evidence type="ECO:0000256" key="1">
    <source>
        <dbReference type="ARBA" id="ARBA00009437"/>
    </source>
</evidence>
<comment type="similarity">
    <text evidence="1">Belongs to the LysR transcriptional regulatory family.</text>
</comment>
<name>A0A1A7BZJ7_9BURK</name>
<evidence type="ECO:0000256" key="4">
    <source>
        <dbReference type="ARBA" id="ARBA00023163"/>
    </source>
</evidence>
<dbReference type="SUPFAM" id="SSF46785">
    <property type="entry name" value="Winged helix' DNA-binding domain"/>
    <property type="match status" value="1"/>
</dbReference>
<dbReference type="OrthoDB" id="8591238at2"/>
<dbReference type="STRING" id="1747903.ASR47_1008157"/>
<dbReference type="Proteomes" id="UP000092713">
    <property type="component" value="Unassembled WGS sequence"/>
</dbReference>
<evidence type="ECO:0000313" key="6">
    <source>
        <dbReference type="EMBL" id="OBV39096.1"/>
    </source>
</evidence>
<protein>
    <submittedName>
        <fullName evidence="6">LysR family transcriptional regulator, glycine cleavage system transcriptional activator</fullName>
    </submittedName>
</protein>
<organism evidence="6 7">
    <name type="scientific">Janthinobacterium psychrotolerans</name>
    <dbReference type="NCBI Taxonomy" id="1747903"/>
    <lineage>
        <taxon>Bacteria</taxon>
        <taxon>Pseudomonadati</taxon>
        <taxon>Pseudomonadota</taxon>
        <taxon>Betaproteobacteria</taxon>
        <taxon>Burkholderiales</taxon>
        <taxon>Oxalobacteraceae</taxon>
        <taxon>Janthinobacterium</taxon>
    </lineage>
</organism>
<dbReference type="FunFam" id="1.10.10.10:FF:000001">
    <property type="entry name" value="LysR family transcriptional regulator"/>
    <property type="match status" value="1"/>
</dbReference>
<evidence type="ECO:0000256" key="3">
    <source>
        <dbReference type="ARBA" id="ARBA00023125"/>
    </source>
</evidence>
<keyword evidence="3" id="KW-0238">DNA-binding</keyword>
<accession>A0A1A7BZJ7</accession>
<keyword evidence="2" id="KW-0805">Transcription regulation</keyword>
<dbReference type="Gene3D" id="3.40.190.10">
    <property type="entry name" value="Periplasmic binding protein-like II"/>
    <property type="match status" value="2"/>
</dbReference>
<dbReference type="SUPFAM" id="SSF53850">
    <property type="entry name" value="Periplasmic binding protein-like II"/>
    <property type="match status" value="1"/>
</dbReference>
<dbReference type="InterPro" id="IPR000847">
    <property type="entry name" value="LysR_HTH_N"/>
</dbReference>
<dbReference type="PANTHER" id="PTHR30537:SF74">
    <property type="entry name" value="HTH-TYPE TRANSCRIPTIONAL REGULATOR TRPI"/>
    <property type="match status" value="1"/>
</dbReference>
<dbReference type="GO" id="GO:0043565">
    <property type="term" value="F:sequence-specific DNA binding"/>
    <property type="evidence" value="ECO:0007669"/>
    <property type="project" value="TreeGrafter"/>
</dbReference>
<dbReference type="GO" id="GO:0003700">
    <property type="term" value="F:DNA-binding transcription factor activity"/>
    <property type="evidence" value="ECO:0007669"/>
    <property type="project" value="InterPro"/>
</dbReference>
<dbReference type="GO" id="GO:0006351">
    <property type="term" value="P:DNA-templated transcription"/>
    <property type="evidence" value="ECO:0007669"/>
    <property type="project" value="TreeGrafter"/>
</dbReference>
<keyword evidence="7" id="KW-1185">Reference proteome</keyword>